<sequence>MSVFQPLTRFIALSMALTCFTSQALGMQLEDPRSAAVYILKQRPLINNCLEQAQQSTQLSQIWSSTPCQQLLDQDPQFKAAWQQLLPEGKKNGLAKVPYALRKPTIETYSEYKQLAEIIARLSR</sequence>
<reference evidence="2 3" key="1">
    <citation type="journal article" date="2008" name="Int. J. Syst. Evol. Microbiol.">
        <title>Amphritea japonica sp. nov. and Amphritea balenae sp. nov., isolated from the sediment adjacent to sperm whale carcasses off Kagoshima, Japan.</title>
        <authorList>
            <person name="Miyazaki M."/>
            <person name="Nogi Y."/>
            <person name="Fujiwara Y."/>
            <person name="Kawato M."/>
            <person name="Nagahama T."/>
            <person name="Kubokawa K."/>
            <person name="Horikoshi K."/>
        </authorList>
    </citation>
    <scope>NUCLEOTIDE SEQUENCE [LARGE SCALE GENOMIC DNA]</scope>
    <source>
        <strain evidence="2 3">ATCC BAA-1530</strain>
    </source>
</reference>
<feature type="signal peptide" evidence="1">
    <location>
        <begin position="1"/>
        <end position="24"/>
    </location>
</feature>
<dbReference type="OrthoDB" id="6120536at2"/>
<evidence type="ECO:0000256" key="1">
    <source>
        <dbReference type="SAM" id="SignalP"/>
    </source>
</evidence>
<organism evidence="2 3">
    <name type="scientific">Amphritea japonica ATCC BAA-1530</name>
    <dbReference type="NCBI Taxonomy" id="1278309"/>
    <lineage>
        <taxon>Bacteria</taxon>
        <taxon>Pseudomonadati</taxon>
        <taxon>Pseudomonadota</taxon>
        <taxon>Gammaproteobacteria</taxon>
        <taxon>Oceanospirillales</taxon>
        <taxon>Oceanospirillaceae</taxon>
        <taxon>Amphritea</taxon>
    </lineage>
</organism>
<dbReference type="AlphaFoldDB" id="A0A7R6SU95"/>
<keyword evidence="3" id="KW-1185">Reference proteome</keyword>
<protein>
    <recommendedName>
        <fullName evidence="4">Secreted protein</fullName>
    </recommendedName>
</protein>
<evidence type="ECO:0008006" key="4">
    <source>
        <dbReference type="Google" id="ProtNLM"/>
    </source>
</evidence>
<dbReference type="RefSeq" id="WP_156815241.1">
    <property type="nucleotide sequence ID" value="NZ_AP014545.1"/>
</dbReference>
<feature type="chain" id="PRO_5032601853" description="Secreted protein" evidence="1">
    <location>
        <begin position="25"/>
        <end position="124"/>
    </location>
</feature>
<evidence type="ECO:0000313" key="2">
    <source>
        <dbReference type="EMBL" id="BBB27495.1"/>
    </source>
</evidence>
<evidence type="ECO:0000313" key="3">
    <source>
        <dbReference type="Proteomes" id="UP000595663"/>
    </source>
</evidence>
<dbReference type="KEGG" id="ajp:AMJAP_2909"/>
<name>A0A7R6SU95_9GAMM</name>
<accession>A0A7R6SU95</accession>
<gene>
    <name evidence="2" type="ORF">AMJAP_2909</name>
</gene>
<dbReference type="Proteomes" id="UP000595663">
    <property type="component" value="Chromosome"/>
</dbReference>
<keyword evidence="1" id="KW-0732">Signal</keyword>
<dbReference type="EMBL" id="AP014545">
    <property type="protein sequence ID" value="BBB27495.1"/>
    <property type="molecule type" value="Genomic_DNA"/>
</dbReference>
<proteinExistence type="predicted"/>